<comment type="caution">
    <text evidence="8">The sequence shown here is derived from an EMBL/GenBank/DDBJ whole genome shotgun (WGS) entry which is preliminary data.</text>
</comment>
<evidence type="ECO:0000256" key="3">
    <source>
        <dbReference type="ARBA" id="ARBA00022741"/>
    </source>
</evidence>
<dbReference type="GO" id="GO:0004677">
    <property type="term" value="F:DNA-dependent protein kinase activity"/>
    <property type="evidence" value="ECO:0007669"/>
    <property type="project" value="InterPro"/>
</dbReference>
<dbReference type="GO" id="GO:0000723">
    <property type="term" value="P:telomere maintenance"/>
    <property type="evidence" value="ECO:0007669"/>
    <property type="project" value="TreeGrafter"/>
</dbReference>
<name>A0A9D4LQ12_DREPO</name>
<dbReference type="GO" id="GO:0005634">
    <property type="term" value="C:nucleus"/>
    <property type="evidence" value="ECO:0007669"/>
    <property type="project" value="TreeGrafter"/>
</dbReference>
<dbReference type="InterPro" id="IPR037706">
    <property type="entry name" value="DNA-PK_dom"/>
</dbReference>
<keyword evidence="9" id="KW-1185">Reference proteome</keyword>
<dbReference type="SMART" id="SM00146">
    <property type="entry name" value="PI3Kc"/>
    <property type="match status" value="1"/>
</dbReference>
<keyword evidence="4" id="KW-0418">Kinase</keyword>
<evidence type="ECO:0000259" key="6">
    <source>
        <dbReference type="PROSITE" id="PS50290"/>
    </source>
</evidence>
<dbReference type="InterPro" id="IPR011009">
    <property type="entry name" value="Kinase-like_dom_sf"/>
</dbReference>
<dbReference type="PANTHER" id="PTHR11139">
    <property type="entry name" value="ATAXIA TELANGIECTASIA MUTATED ATM -RELATED"/>
    <property type="match status" value="1"/>
</dbReference>
<sequence length="506" mass="58864">MMKKNKKDAAVDLYKELYNHMIDYKTREDAEKAAELTTKSSKMRPGLDIGSYAKKFADKFKAEFDKRFGKGGKDLKSLSLKDFIKRKQEVMDLIAAEVKGKKGMLHPPSKLAEYSKWMSDFNSNLQGNDERDYHFLDQRIEQLFYIMNQVFLKNPVCSARKLQLKTYQVIPMTTRVGLIEWMDNTIPLKDFIRSSLTDQEHKFLDSAQGPTTVYGDWIKKVSKNGDPLHEMYNNIFQKYSYTETVRNFTLLESKVPWDLLRRSFHKLSTSPEAFHVLRSHCMKTHAMLSICQYILGIGDRHLSNFMVNLNTGEMIGIDFGHAFGSATQFLQIPELMPFRMTRQLRNLMMPLQVQGLVESTMIHVLRALRSDSDLLLNTMDIFVKEPSLDWKQNAEKQLQGLTQEDAGLYEQEDIMEWYPKEKIHYVKRKLRGANSAYITRDELKLGHVKKPAYKDFENVVLGHKDNERCRLPENGLTVEQQVAVLLDQATDPNILGRTWMGWEPWM</sequence>
<gene>
    <name evidence="8" type="ORF">DPMN_025857</name>
</gene>
<dbReference type="CDD" id="cd05172">
    <property type="entry name" value="PIKKc_DNA-PK"/>
    <property type="match status" value="1"/>
</dbReference>
<dbReference type="InterPro" id="IPR018936">
    <property type="entry name" value="PI3/4_kinase_CS"/>
</dbReference>
<dbReference type="EC" id="2.7.11.1" evidence="1"/>
<dbReference type="PROSITE" id="PS00916">
    <property type="entry name" value="PI3_4_KINASE_2"/>
    <property type="match status" value="1"/>
</dbReference>
<reference evidence="8" key="2">
    <citation type="submission" date="2020-11" db="EMBL/GenBank/DDBJ databases">
        <authorList>
            <person name="McCartney M.A."/>
            <person name="Auch B."/>
            <person name="Kono T."/>
            <person name="Mallez S."/>
            <person name="Becker A."/>
            <person name="Gohl D.M."/>
            <person name="Silverstein K.A.T."/>
            <person name="Koren S."/>
            <person name="Bechman K.B."/>
            <person name="Herman A."/>
            <person name="Abrahante J.E."/>
            <person name="Garbe J."/>
        </authorList>
    </citation>
    <scope>NUCLEOTIDE SEQUENCE</scope>
    <source>
        <strain evidence="8">Duluth1</strain>
        <tissue evidence="8">Whole animal</tissue>
    </source>
</reference>
<feature type="domain" description="PI3K/PI4K catalytic" evidence="6">
    <location>
        <begin position="99"/>
        <end position="438"/>
    </location>
</feature>
<dbReference type="InterPro" id="IPR050517">
    <property type="entry name" value="DDR_Repair_Kinase"/>
</dbReference>
<keyword evidence="3" id="KW-0547">Nucleotide-binding</keyword>
<evidence type="ECO:0000313" key="9">
    <source>
        <dbReference type="Proteomes" id="UP000828390"/>
    </source>
</evidence>
<evidence type="ECO:0000256" key="1">
    <source>
        <dbReference type="ARBA" id="ARBA00012513"/>
    </source>
</evidence>
<feature type="domain" description="FATC" evidence="7">
    <location>
        <begin position="474"/>
        <end position="506"/>
    </location>
</feature>
<keyword evidence="2" id="KW-0808">Transferase</keyword>
<dbReference type="InterPro" id="IPR003152">
    <property type="entry name" value="FATC_dom"/>
</dbReference>
<dbReference type="EMBL" id="JAIWYP010000002">
    <property type="protein sequence ID" value="KAH3862882.1"/>
    <property type="molecule type" value="Genomic_DNA"/>
</dbReference>
<dbReference type="Gene3D" id="3.30.1010.10">
    <property type="entry name" value="Phosphatidylinositol 3-kinase Catalytic Subunit, Chain A, domain 4"/>
    <property type="match status" value="1"/>
</dbReference>
<dbReference type="FunFam" id="1.10.1070.11:FF:000018">
    <property type="entry name" value="DNA-dependent protein kinase catalytic subunit"/>
    <property type="match status" value="1"/>
</dbReference>
<proteinExistence type="predicted"/>
<organism evidence="8 9">
    <name type="scientific">Dreissena polymorpha</name>
    <name type="common">Zebra mussel</name>
    <name type="synonym">Mytilus polymorpha</name>
    <dbReference type="NCBI Taxonomy" id="45954"/>
    <lineage>
        <taxon>Eukaryota</taxon>
        <taxon>Metazoa</taxon>
        <taxon>Spiralia</taxon>
        <taxon>Lophotrochozoa</taxon>
        <taxon>Mollusca</taxon>
        <taxon>Bivalvia</taxon>
        <taxon>Autobranchia</taxon>
        <taxon>Heteroconchia</taxon>
        <taxon>Euheterodonta</taxon>
        <taxon>Imparidentia</taxon>
        <taxon>Neoheterodontei</taxon>
        <taxon>Myida</taxon>
        <taxon>Dreissenoidea</taxon>
        <taxon>Dreissenidae</taxon>
        <taxon>Dreissena</taxon>
    </lineage>
</organism>
<dbReference type="SUPFAM" id="SSF56112">
    <property type="entry name" value="Protein kinase-like (PK-like)"/>
    <property type="match status" value="1"/>
</dbReference>
<evidence type="ECO:0000313" key="8">
    <source>
        <dbReference type="EMBL" id="KAH3862882.1"/>
    </source>
</evidence>
<evidence type="ECO:0000256" key="5">
    <source>
        <dbReference type="ARBA" id="ARBA00022840"/>
    </source>
</evidence>
<reference evidence="8" key="1">
    <citation type="journal article" date="2019" name="bioRxiv">
        <title>The Genome of the Zebra Mussel, Dreissena polymorpha: A Resource for Invasive Species Research.</title>
        <authorList>
            <person name="McCartney M.A."/>
            <person name="Auch B."/>
            <person name="Kono T."/>
            <person name="Mallez S."/>
            <person name="Zhang Y."/>
            <person name="Obille A."/>
            <person name="Becker A."/>
            <person name="Abrahante J.E."/>
            <person name="Garbe J."/>
            <person name="Badalamenti J.P."/>
            <person name="Herman A."/>
            <person name="Mangelson H."/>
            <person name="Liachko I."/>
            <person name="Sullivan S."/>
            <person name="Sone E.D."/>
            <person name="Koren S."/>
            <person name="Silverstein K.A.T."/>
            <person name="Beckman K.B."/>
            <person name="Gohl D.M."/>
        </authorList>
    </citation>
    <scope>NUCLEOTIDE SEQUENCE</scope>
    <source>
        <strain evidence="8">Duluth1</strain>
        <tissue evidence="8">Whole animal</tissue>
    </source>
</reference>
<dbReference type="Gene3D" id="1.10.1070.11">
    <property type="entry name" value="Phosphatidylinositol 3-/4-kinase, catalytic domain"/>
    <property type="match status" value="1"/>
</dbReference>
<evidence type="ECO:0000256" key="4">
    <source>
        <dbReference type="ARBA" id="ARBA00022777"/>
    </source>
</evidence>
<dbReference type="GO" id="GO:0005524">
    <property type="term" value="F:ATP binding"/>
    <property type="evidence" value="ECO:0007669"/>
    <property type="project" value="UniProtKB-KW"/>
</dbReference>
<dbReference type="Pfam" id="PF00454">
    <property type="entry name" value="PI3_PI4_kinase"/>
    <property type="match status" value="1"/>
</dbReference>
<accession>A0A9D4LQ12</accession>
<keyword evidence="5" id="KW-0067">ATP-binding</keyword>
<dbReference type="PROSITE" id="PS50290">
    <property type="entry name" value="PI3_4_KINASE_3"/>
    <property type="match status" value="1"/>
</dbReference>
<dbReference type="SMART" id="SM01343">
    <property type="entry name" value="FATC"/>
    <property type="match status" value="1"/>
</dbReference>
<dbReference type="PANTHER" id="PTHR11139:SF68">
    <property type="entry name" value="DNA-DEPENDENT PROTEIN KINASE CATALYTIC SUBUNIT"/>
    <property type="match status" value="1"/>
</dbReference>
<dbReference type="Proteomes" id="UP000828390">
    <property type="component" value="Unassembled WGS sequence"/>
</dbReference>
<dbReference type="AlphaFoldDB" id="A0A9D4LQ12"/>
<protein>
    <recommendedName>
        <fullName evidence="1">non-specific serine/threonine protein kinase</fullName>
        <ecNumber evidence="1">2.7.11.1</ecNumber>
    </recommendedName>
</protein>
<dbReference type="InterPro" id="IPR036940">
    <property type="entry name" value="PI3/4_kinase_cat_sf"/>
</dbReference>
<dbReference type="PROSITE" id="PS51190">
    <property type="entry name" value="FATC"/>
    <property type="match status" value="1"/>
</dbReference>
<evidence type="ECO:0000256" key="2">
    <source>
        <dbReference type="ARBA" id="ARBA00022679"/>
    </source>
</evidence>
<dbReference type="Pfam" id="PF02260">
    <property type="entry name" value="FATC"/>
    <property type="match status" value="1"/>
</dbReference>
<dbReference type="InterPro" id="IPR000403">
    <property type="entry name" value="PI3/4_kinase_cat_dom"/>
</dbReference>
<dbReference type="GO" id="GO:0006302">
    <property type="term" value="P:double-strand break repair"/>
    <property type="evidence" value="ECO:0007669"/>
    <property type="project" value="TreeGrafter"/>
</dbReference>
<evidence type="ECO:0000259" key="7">
    <source>
        <dbReference type="PROSITE" id="PS51190"/>
    </source>
</evidence>